<name>A0A6P6S2H8_9EIME</name>
<keyword evidence="2" id="KW-1133">Transmembrane helix</keyword>
<proteinExistence type="predicted"/>
<evidence type="ECO:0000256" key="2">
    <source>
        <dbReference type="SAM" id="Phobius"/>
    </source>
</evidence>
<dbReference type="RefSeq" id="XP_026193490.1">
    <property type="nucleotide sequence ID" value="XM_026337705.1"/>
</dbReference>
<evidence type="ECO:0000256" key="1">
    <source>
        <dbReference type="SAM" id="MobiDB-lite"/>
    </source>
</evidence>
<feature type="region of interest" description="Disordered" evidence="1">
    <location>
        <begin position="1"/>
        <end position="32"/>
    </location>
</feature>
<feature type="region of interest" description="Disordered" evidence="1">
    <location>
        <begin position="321"/>
        <end position="355"/>
    </location>
</feature>
<evidence type="ECO:0000313" key="3">
    <source>
        <dbReference type="Proteomes" id="UP000515125"/>
    </source>
</evidence>
<dbReference type="Proteomes" id="UP000515125">
    <property type="component" value="Unplaced"/>
</dbReference>
<gene>
    <name evidence="4" type="primary">LOC34621842</name>
</gene>
<evidence type="ECO:0000313" key="4">
    <source>
        <dbReference type="RefSeq" id="XP_026193490.1"/>
    </source>
</evidence>
<keyword evidence="2" id="KW-0472">Membrane</keyword>
<protein>
    <submittedName>
        <fullName evidence="4">Uncharacterized protein LOC34621842</fullName>
    </submittedName>
</protein>
<keyword evidence="3" id="KW-1185">Reference proteome</keyword>
<dbReference type="AlphaFoldDB" id="A0A6P6S2H8"/>
<dbReference type="OrthoDB" id="348052at2759"/>
<reference evidence="4" key="1">
    <citation type="submission" date="2025-08" db="UniProtKB">
        <authorList>
            <consortium name="RefSeq"/>
        </authorList>
    </citation>
    <scope>IDENTIFICATION</scope>
</reference>
<organism evidence="3 4">
    <name type="scientific">Cyclospora cayetanensis</name>
    <dbReference type="NCBI Taxonomy" id="88456"/>
    <lineage>
        <taxon>Eukaryota</taxon>
        <taxon>Sar</taxon>
        <taxon>Alveolata</taxon>
        <taxon>Apicomplexa</taxon>
        <taxon>Conoidasida</taxon>
        <taxon>Coccidia</taxon>
        <taxon>Eucoccidiorida</taxon>
        <taxon>Eimeriorina</taxon>
        <taxon>Eimeriidae</taxon>
        <taxon>Cyclospora</taxon>
    </lineage>
</organism>
<sequence length="355" mass="38459">MVLRRRNVGDGGSPRGPPEEGLDPPTRQGTADAVFEPPEVDEAVIDRRRSASRLIIVSCYTATLSLLFLACAIGGCFLGIYISTPQLKPIDADVDATSTLLDPSNSVFRYRQKFGTPTNNPWIYFAEPDTELEVCASEGRDGTNVQFELPWRVGLSIPRSETALLQQAKPLIDDCLAYKSVLLGVEITEAYTGSFLGEEKMSGPIHVIQAVGCTVSDDANMAGVLYAPSHDESPCNGTNVHDGVARVMPKRRLGLVPVPSLPSILVTLIASRKAYCQSSLTTTAPVEIPTQRQSDHSVSLNAHLFVFSRFTWDAFRRHTKKHMPAPSPSRGGLAGGRKVERGEEEGAPEVGNIIT</sequence>
<accession>A0A6P6S2H8</accession>
<dbReference type="GeneID" id="34621842"/>
<feature type="transmembrane region" description="Helical" evidence="2">
    <location>
        <begin position="54"/>
        <end position="82"/>
    </location>
</feature>
<keyword evidence="2" id="KW-0812">Transmembrane</keyword>